<feature type="chain" id="PRO_5013001362" description="ABC transporter" evidence="3">
    <location>
        <begin position="24"/>
        <end position="244"/>
    </location>
</feature>
<evidence type="ECO:0000313" key="5">
    <source>
        <dbReference type="Proteomes" id="UP000190064"/>
    </source>
</evidence>
<comment type="similarity">
    <text evidence="1">Belongs to the MlaA family.</text>
</comment>
<dbReference type="RefSeq" id="WP_078320488.1">
    <property type="nucleotide sequence ID" value="NZ_FXTS01000008.1"/>
</dbReference>
<dbReference type="PANTHER" id="PTHR30035">
    <property type="entry name" value="LIPOPROTEIN VACJ-RELATED"/>
    <property type="match status" value="1"/>
</dbReference>
<dbReference type="PANTHER" id="PTHR30035:SF3">
    <property type="entry name" value="INTERMEMBRANE PHOSPHOLIPID TRANSPORT SYSTEM LIPOPROTEIN MLAA"/>
    <property type="match status" value="1"/>
</dbReference>
<keyword evidence="2 3" id="KW-0732">Signal</keyword>
<dbReference type="PRINTS" id="PR01805">
    <property type="entry name" value="VACJLIPOPROT"/>
</dbReference>
<evidence type="ECO:0000256" key="2">
    <source>
        <dbReference type="ARBA" id="ARBA00022729"/>
    </source>
</evidence>
<dbReference type="GO" id="GO:0016020">
    <property type="term" value="C:membrane"/>
    <property type="evidence" value="ECO:0007669"/>
    <property type="project" value="InterPro"/>
</dbReference>
<evidence type="ECO:0000256" key="3">
    <source>
        <dbReference type="SAM" id="SignalP"/>
    </source>
</evidence>
<dbReference type="AlphaFoldDB" id="A0A1T1H941"/>
<organism evidence="4 5">
    <name type="scientific">Oceanospirillum linum</name>
    <dbReference type="NCBI Taxonomy" id="966"/>
    <lineage>
        <taxon>Bacteria</taxon>
        <taxon>Pseudomonadati</taxon>
        <taxon>Pseudomonadota</taxon>
        <taxon>Gammaproteobacteria</taxon>
        <taxon>Oceanospirillales</taxon>
        <taxon>Oceanospirillaceae</taxon>
        <taxon>Oceanospirillum</taxon>
    </lineage>
</organism>
<dbReference type="EMBL" id="MTSD02000007">
    <property type="protein sequence ID" value="OOV86371.1"/>
    <property type="molecule type" value="Genomic_DNA"/>
</dbReference>
<protein>
    <recommendedName>
        <fullName evidence="6">ABC transporter</fullName>
    </recommendedName>
</protein>
<dbReference type="GO" id="GO:0120010">
    <property type="term" value="P:intermembrane phospholipid transfer"/>
    <property type="evidence" value="ECO:0007669"/>
    <property type="project" value="TreeGrafter"/>
</dbReference>
<dbReference type="Pfam" id="PF04333">
    <property type="entry name" value="MlaA"/>
    <property type="match status" value="1"/>
</dbReference>
<accession>A0A1T1H941</accession>
<dbReference type="STRING" id="966.BTA35_0213830"/>
<keyword evidence="5" id="KW-1185">Reference proteome</keyword>
<reference evidence="4" key="1">
    <citation type="submission" date="2017-02" db="EMBL/GenBank/DDBJ databases">
        <title>Draft Genome Sequence of the Salt Water Bacterium Oceanospirillum linum ATCC 11336.</title>
        <authorList>
            <person name="Trachtenberg A.M."/>
            <person name="Carney J.G."/>
            <person name="Linnane J.D."/>
            <person name="Rheaume B.A."/>
            <person name="Pitts N.L."/>
            <person name="Mykles D.L."/>
            <person name="Maclea K.S."/>
        </authorList>
    </citation>
    <scope>NUCLEOTIDE SEQUENCE [LARGE SCALE GENOMIC DNA]</scope>
    <source>
        <strain evidence="4">ATCC 11336</strain>
    </source>
</reference>
<dbReference type="InterPro" id="IPR007428">
    <property type="entry name" value="MlaA"/>
</dbReference>
<dbReference type="Proteomes" id="UP000190064">
    <property type="component" value="Unassembled WGS sequence"/>
</dbReference>
<evidence type="ECO:0000256" key="1">
    <source>
        <dbReference type="ARBA" id="ARBA00010634"/>
    </source>
</evidence>
<sequence length="244" mass="27547">MRYLLAKISFIFSLCFLSLPALASDDRDPWEGWNRNVHAFNEVMDTYVARPVAIGYRFISPRFVRTGISNFFSNLGEVPTVVNDLLQAKPGDALRSSGRFVINSTVGVFGLIDVASWLDIEEHSEDLGQTLAVWGVGSGPYVVIPFLGPSTLRDSLSIYPNYQLSLIRYAPLTEEETYGVLALDLVHRRESLLNKESLISGDKYVFYRDAYLQSRNYEIKDGEVEDSFDAGFDDFDSTDFDDDF</sequence>
<evidence type="ECO:0008006" key="6">
    <source>
        <dbReference type="Google" id="ProtNLM"/>
    </source>
</evidence>
<name>A0A1T1H941_OCELI</name>
<feature type="signal peptide" evidence="3">
    <location>
        <begin position="1"/>
        <end position="23"/>
    </location>
</feature>
<proteinExistence type="inferred from homology"/>
<gene>
    <name evidence="4" type="ORF">BTA35_0213830</name>
</gene>
<comment type="caution">
    <text evidence="4">The sequence shown here is derived from an EMBL/GenBank/DDBJ whole genome shotgun (WGS) entry which is preliminary data.</text>
</comment>
<evidence type="ECO:0000313" key="4">
    <source>
        <dbReference type="EMBL" id="OOV86371.1"/>
    </source>
</evidence>